<keyword evidence="5" id="KW-1185">Reference proteome</keyword>
<accession>A0ABN9XAV6</accession>
<dbReference type="Proteomes" id="UP001189429">
    <property type="component" value="Unassembled WGS sequence"/>
</dbReference>
<proteinExistence type="predicted"/>
<keyword evidence="2" id="KW-0812">Transmembrane</keyword>
<keyword evidence="2" id="KW-1133">Transmembrane helix</keyword>
<feature type="non-terminal residue" evidence="4">
    <location>
        <position position="378"/>
    </location>
</feature>
<reference evidence="4" key="1">
    <citation type="submission" date="2023-10" db="EMBL/GenBank/DDBJ databases">
        <authorList>
            <person name="Chen Y."/>
            <person name="Shah S."/>
            <person name="Dougan E. K."/>
            <person name="Thang M."/>
            <person name="Chan C."/>
        </authorList>
    </citation>
    <scope>NUCLEOTIDE SEQUENCE [LARGE SCALE GENOMIC DNA]</scope>
</reference>
<keyword evidence="2" id="KW-0472">Membrane</keyword>
<evidence type="ECO:0000313" key="4">
    <source>
        <dbReference type="EMBL" id="CAK0896663.1"/>
    </source>
</evidence>
<feature type="compositionally biased region" description="Basic and acidic residues" evidence="1">
    <location>
        <begin position="1"/>
        <end position="17"/>
    </location>
</feature>
<sequence length="378" mass="41276">MREARLSGDAGSRRGSAEMRAVVSGESLERARKRLFGELLRGAVQYVTDRSALARRRALAGGRAEGTPAGSSPGGGLGPAEAEDPAAAHEAQAYGRLGPVPETSPVVLSTPADGSQATPKASDPRFGPDVQWSDRAVRERLKAASIDSLLMTMRLRSCGQPLPWVKLVAADCEFLRRQGLVPPAMPGFFDAPLQWAELVADRQKWADIVGSVHVCDSCLDRDCTASSATPLTVKCRMCSARFASARARACHERIAHRMTTKAKCYLHGTVCPCCKVDFRQKIRLLAYFPPIAHGAQALQVTMGPLIMGCLLVWQYLKRRMQGKCGGELHSHIWKFISKAEARDKTGRIVQYGCRAIQGFMELLAPEHPLQTWRKTVAE</sequence>
<evidence type="ECO:0000313" key="5">
    <source>
        <dbReference type="Proteomes" id="UP001189429"/>
    </source>
</evidence>
<dbReference type="PROSITE" id="PS00028">
    <property type="entry name" value="ZINC_FINGER_C2H2_1"/>
    <property type="match status" value="1"/>
</dbReference>
<name>A0ABN9XAV6_9DINO</name>
<comment type="caution">
    <text evidence="4">The sequence shown here is derived from an EMBL/GenBank/DDBJ whole genome shotgun (WGS) entry which is preliminary data.</text>
</comment>
<feature type="transmembrane region" description="Helical" evidence="2">
    <location>
        <begin position="297"/>
        <end position="316"/>
    </location>
</feature>
<organism evidence="4 5">
    <name type="scientific">Prorocentrum cordatum</name>
    <dbReference type="NCBI Taxonomy" id="2364126"/>
    <lineage>
        <taxon>Eukaryota</taxon>
        <taxon>Sar</taxon>
        <taxon>Alveolata</taxon>
        <taxon>Dinophyceae</taxon>
        <taxon>Prorocentrales</taxon>
        <taxon>Prorocentraceae</taxon>
        <taxon>Prorocentrum</taxon>
    </lineage>
</organism>
<feature type="region of interest" description="Disordered" evidence="1">
    <location>
        <begin position="58"/>
        <end position="131"/>
    </location>
</feature>
<evidence type="ECO:0000256" key="1">
    <source>
        <dbReference type="SAM" id="MobiDB-lite"/>
    </source>
</evidence>
<evidence type="ECO:0000256" key="2">
    <source>
        <dbReference type="SAM" id="Phobius"/>
    </source>
</evidence>
<feature type="region of interest" description="Disordered" evidence="1">
    <location>
        <begin position="1"/>
        <end position="27"/>
    </location>
</feature>
<evidence type="ECO:0000259" key="3">
    <source>
        <dbReference type="PROSITE" id="PS00028"/>
    </source>
</evidence>
<dbReference type="EMBL" id="CAUYUJ010020224">
    <property type="protein sequence ID" value="CAK0896663.1"/>
    <property type="molecule type" value="Genomic_DNA"/>
</dbReference>
<dbReference type="InterPro" id="IPR013087">
    <property type="entry name" value="Znf_C2H2_type"/>
</dbReference>
<feature type="compositionally biased region" description="Low complexity" evidence="1">
    <location>
        <begin position="59"/>
        <end position="71"/>
    </location>
</feature>
<protein>
    <recommendedName>
        <fullName evidence="3">C2H2-type domain-containing protein</fullName>
    </recommendedName>
</protein>
<feature type="domain" description="C2H2-type" evidence="3">
    <location>
        <begin position="235"/>
        <end position="256"/>
    </location>
</feature>
<gene>
    <name evidence="4" type="ORF">PCOR1329_LOCUS75066</name>
</gene>